<dbReference type="GeneID" id="11773340"/>
<evidence type="ECO:0000313" key="1">
    <source>
        <dbReference type="EMBL" id="ABX50449.1"/>
    </source>
</evidence>
<organism evidence="1 2">
    <name type="scientific">Shewanella baltica (strain OS195)</name>
    <dbReference type="NCBI Taxonomy" id="399599"/>
    <lineage>
        <taxon>Bacteria</taxon>
        <taxon>Pseudomonadati</taxon>
        <taxon>Pseudomonadota</taxon>
        <taxon>Gammaproteobacteria</taxon>
        <taxon>Alteromonadales</taxon>
        <taxon>Shewanellaceae</taxon>
        <taxon>Shewanella</taxon>
    </lineage>
</organism>
<gene>
    <name evidence="1" type="ordered locus">Sbal195_3287</name>
</gene>
<dbReference type="HOGENOM" id="CLU_2071513_0_0_6"/>
<dbReference type="RefSeq" id="WP_012197452.1">
    <property type="nucleotide sequence ID" value="NC_009997.1"/>
</dbReference>
<dbReference type="Proteomes" id="UP000000770">
    <property type="component" value="Chromosome"/>
</dbReference>
<dbReference type="EMBL" id="CP000891">
    <property type="protein sequence ID" value="ABX50449.1"/>
    <property type="molecule type" value="Genomic_DNA"/>
</dbReference>
<evidence type="ECO:0000313" key="2">
    <source>
        <dbReference type="Proteomes" id="UP000000770"/>
    </source>
</evidence>
<accession>A9KYH8</accession>
<protein>
    <submittedName>
        <fullName evidence="1">Uncharacterized protein</fullName>
    </submittedName>
</protein>
<dbReference type="AlphaFoldDB" id="A9KYH8"/>
<proteinExistence type="predicted"/>
<dbReference type="KEGG" id="sbn:Sbal195_3287"/>
<reference evidence="1 2" key="1">
    <citation type="submission" date="2007-11" db="EMBL/GenBank/DDBJ databases">
        <title>Complete sequence of chromosome of Shewanella baltica OS195.</title>
        <authorList>
            <consortium name="US DOE Joint Genome Institute"/>
            <person name="Copeland A."/>
            <person name="Lucas S."/>
            <person name="Lapidus A."/>
            <person name="Barry K."/>
            <person name="Glavina del Rio T."/>
            <person name="Dalin E."/>
            <person name="Tice H."/>
            <person name="Pitluck S."/>
            <person name="Chain P."/>
            <person name="Malfatti S."/>
            <person name="Shin M."/>
            <person name="Vergez L."/>
            <person name="Schmutz J."/>
            <person name="Larimer F."/>
            <person name="Land M."/>
            <person name="Hauser L."/>
            <person name="Kyrpides N."/>
            <person name="Kim E."/>
            <person name="Brettar I."/>
            <person name="Rodrigues J."/>
            <person name="Konstantinidis K."/>
            <person name="Klappenbach J."/>
            <person name="Hofle M."/>
            <person name="Tiedje J."/>
            <person name="Richardson P."/>
        </authorList>
    </citation>
    <scope>NUCLEOTIDE SEQUENCE [LARGE SCALE GENOMIC DNA]</scope>
    <source>
        <strain evidence="1 2">OS195</strain>
    </source>
</reference>
<name>A9KYH8_SHEB9</name>
<sequence length="118" mass="14238">MLIDTDLIFDEIQGYEFYHKCEVKAVIDDKVKGEDGELFEFYENIEYLIEEFDEIIVLRKKLTLMELEDFRDYIEKKGDIEIVKTIDRQIEEAKLTGIYITFACLHNDSFYDLHVFRY</sequence>